<dbReference type="KEGG" id="trg:TRUGW13939_05126"/>
<proteinExistence type="predicted"/>
<organism evidence="1 2">
    <name type="scientific">Talaromyces rugulosus</name>
    <name type="common">Penicillium rugulosum</name>
    <dbReference type="NCBI Taxonomy" id="121627"/>
    <lineage>
        <taxon>Eukaryota</taxon>
        <taxon>Fungi</taxon>
        <taxon>Dikarya</taxon>
        <taxon>Ascomycota</taxon>
        <taxon>Pezizomycotina</taxon>
        <taxon>Eurotiomycetes</taxon>
        <taxon>Eurotiomycetidae</taxon>
        <taxon>Eurotiales</taxon>
        <taxon>Trichocomaceae</taxon>
        <taxon>Talaromyces</taxon>
        <taxon>Talaromyces sect. Islandici</taxon>
    </lineage>
</organism>
<reference evidence="2" key="1">
    <citation type="submission" date="2020-06" db="EMBL/GenBank/DDBJ databases">
        <title>A chromosome-scale genome assembly of Talaromyces rugulosus W13939.</title>
        <authorList>
            <person name="Wang B."/>
            <person name="Guo L."/>
            <person name="Ye K."/>
            <person name="Wang L."/>
        </authorList>
    </citation>
    <scope>NUCLEOTIDE SEQUENCE [LARGE SCALE GENOMIC DNA]</scope>
    <source>
        <strain evidence="2">W13939</strain>
    </source>
</reference>
<dbReference type="RefSeq" id="XP_035344184.1">
    <property type="nucleotide sequence ID" value="XM_035488291.1"/>
</dbReference>
<dbReference type="EMBL" id="CP055900">
    <property type="protein sequence ID" value="QKX58006.1"/>
    <property type="molecule type" value="Genomic_DNA"/>
</dbReference>
<evidence type="ECO:0000313" key="2">
    <source>
        <dbReference type="Proteomes" id="UP000509510"/>
    </source>
</evidence>
<dbReference type="Proteomes" id="UP000509510">
    <property type="component" value="Chromosome III"/>
</dbReference>
<evidence type="ECO:0008006" key="3">
    <source>
        <dbReference type="Google" id="ProtNLM"/>
    </source>
</evidence>
<accession>A0A7H8QVZ7</accession>
<sequence length="570" mass="64384">MSTAKIKPYDIEGLNTVGRVTGTKEDLKDREFMTACPPDVPPRSRIVAVCGITDYKNRASPAKDGFFFSDFYLFHHLLSPGVGVTPQQIWITSEEPRDLIGKYREYVYGDPKGGRRVVLNEDMLQQIQVSGTIRVVQRDQLLERFVSTVREQACLAADADEHLVILIFGHGQWGTYGVHIGHNGRREIPVLHIEDINRALKPNNKVTLFSTACYSGGWLVQPDVNRYRHINTTGIAAAAPTRESISWPVSASVGRAGGSVFAGSILQSLIDLSESPDRHQILEDPTYIELANSVYVAYNKLNPYPEDQGIHFSAQDDTWEKQYEQRVGIPLSRFRERFESLPSIPDGEYQSRFDLDAPEGPVGRLGTLRKRSKVKFWAYTYMKSNPGITEAAPNMSVHGPILQLLHFKKKLSDEQIDCMYRSLEYRLNVMDQANYFAAIMGVKKTNICDFILEGYKLTPEKQKLRSFATDLIYEKQLLNKPRYDAGLEYLKPMHYLAILLAESGMDTDEIKEKIDYAVKVKAEGSKVIVSENGEVLNDPELVGNAKRFSKVTKDLGYRVKGLFQQLGLRS</sequence>
<dbReference type="AlphaFoldDB" id="A0A7H8QVZ7"/>
<gene>
    <name evidence="1" type="ORF">TRUGW13939_05126</name>
</gene>
<keyword evidence="2" id="KW-1185">Reference proteome</keyword>
<dbReference type="GeneID" id="55992624"/>
<evidence type="ECO:0000313" key="1">
    <source>
        <dbReference type="EMBL" id="QKX58006.1"/>
    </source>
</evidence>
<name>A0A7H8QVZ7_TALRU</name>
<dbReference type="OrthoDB" id="3000060at2759"/>
<protein>
    <recommendedName>
        <fullName evidence="3">Peptidase C13 family protein</fullName>
    </recommendedName>
</protein>